<dbReference type="Pfam" id="PF00335">
    <property type="entry name" value="Tetraspanin"/>
    <property type="match status" value="1"/>
</dbReference>
<evidence type="ECO:0000256" key="5">
    <source>
        <dbReference type="ARBA" id="ARBA00023136"/>
    </source>
</evidence>
<dbReference type="SUPFAM" id="SSF48652">
    <property type="entry name" value="Tetraspanin"/>
    <property type="match status" value="1"/>
</dbReference>
<dbReference type="GO" id="GO:0005886">
    <property type="term" value="C:plasma membrane"/>
    <property type="evidence" value="ECO:0007669"/>
    <property type="project" value="TreeGrafter"/>
</dbReference>
<dbReference type="OrthoDB" id="10051670at2759"/>
<evidence type="ECO:0000256" key="3">
    <source>
        <dbReference type="ARBA" id="ARBA00022692"/>
    </source>
</evidence>
<dbReference type="Proteomes" id="UP000594454">
    <property type="component" value="Chromosome 4"/>
</dbReference>
<protein>
    <recommendedName>
        <fullName evidence="7">Tetraspanin</fullName>
    </recommendedName>
</protein>
<comment type="subcellular location">
    <subcellularLocation>
        <location evidence="1 7">Membrane</location>
        <topology evidence="1 7">Multi-pass membrane protein</topology>
    </subcellularLocation>
</comment>
<evidence type="ECO:0000256" key="7">
    <source>
        <dbReference type="RuleBase" id="RU361218"/>
    </source>
</evidence>
<dbReference type="EMBL" id="LR899012">
    <property type="protein sequence ID" value="CAD7088267.1"/>
    <property type="molecule type" value="Genomic_DNA"/>
</dbReference>
<dbReference type="Gene3D" id="1.10.1450.10">
    <property type="entry name" value="Tetraspanin"/>
    <property type="match status" value="1"/>
</dbReference>
<dbReference type="InterPro" id="IPR018499">
    <property type="entry name" value="Tetraspanin/Peripherin"/>
</dbReference>
<dbReference type="InterPro" id="IPR008952">
    <property type="entry name" value="Tetraspanin_EC2_sf"/>
</dbReference>
<feature type="transmembrane region" description="Helical" evidence="7">
    <location>
        <begin position="209"/>
        <end position="235"/>
    </location>
</feature>
<dbReference type="PANTHER" id="PTHR19282:SF555">
    <property type="entry name" value="TETRASPANIN-2A"/>
    <property type="match status" value="1"/>
</dbReference>
<keyword evidence="6" id="KW-1015">Disulfide bond</keyword>
<dbReference type="InterPro" id="IPR000301">
    <property type="entry name" value="Tetraspanin_animals"/>
</dbReference>
<proteinExistence type="inferred from homology"/>
<dbReference type="AlphaFoldDB" id="A0A7R8UW85"/>
<dbReference type="PANTHER" id="PTHR19282">
    <property type="entry name" value="TETRASPANIN"/>
    <property type="match status" value="1"/>
</dbReference>
<feature type="transmembrane region" description="Helical" evidence="7">
    <location>
        <begin position="67"/>
        <end position="91"/>
    </location>
</feature>
<feature type="transmembrane region" description="Helical" evidence="7">
    <location>
        <begin position="24"/>
        <end position="47"/>
    </location>
</feature>
<keyword evidence="5 7" id="KW-0472">Membrane</keyword>
<comment type="similarity">
    <text evidence="2 7">Belongs to the tetraspanin (TM4SF) family.</text>
</comment>
<keyword evidence="4 7" id="KW-1133">Transmembrane helix</keyword>
<evidence type="ECO:0000256" key="6">
    <source>
        <dbReference type="PIRSR" id="PIRSR002419-1"/>
    </source>
</evidence>
<evidence type="ECO:0000256" key="1">
    <source>
        <dbReference type="ARBA" id="ARBA00004141"/>
    </source>
</evidence>
<keyword evidence="3 7" id="KW-0812">Transmembrane</keyword>
<organism evidence="8 9">
    <name type="scientific">Hermetia illucens</name>
    <name type="common">Black soldier fly</name>
    <dbReference type="NCBI Taxonomy" id="343691"/>
    <lineage>
        <taxon>Eukaryota</taxon>
        <taxon>Metazoa</taxon>
        <taxon>Ecdysozoa</taxon>
        <taxon>Arthropoda</taxon>
        <taxon>Hexapoda</taxon>
        <taxon>Insecta</taxon>
        <taxon>Pterygota</taxon>
        <taxon>Neoptera</taxon>
        <taxon>Endopterygota</taxon>
        <taxon>Diptera</taxon>
        <taxon>Brachycera</taxon>
        <taxon>Stratiomyomorpha</taxon>
        <taxon>Stratiomyidae</taxon>
        <taxon>Hermetiinae</taxon>
        <taxon>Hermetia</taxon>
    </lineage>
</organism>
<feature type="disulfide bond" evidence="6">
    <location>
        <begin position="163"/>
        <end position="182"/>
    </location>
</feature>
<gene>
    <name evidence="8" type="ORF">HERILL_LOCUS10910</name>
</gene>
<sequence>MAGQGEGYGKSSATLENRIGCVKYTLFCFNIVSWMFGAALFGLTVWIRAEPGFDEWVRMLNIGVYYIGIYILIGAGVIIMVVSFLGCVSALMENTFALFVFIGTQILSFIIIIAGCGILMDFSTMNSSLQPIITDTMLRLIMQSEVPTSASTLRMVQENIGCCGAAGPNDYILLRQPLPRECRDTVTGNAFFYGCTDELTWFLEDKSGWVAGIAMAVALVNVVTGALSIILVQAIKKEEDEARMYRH</sequence>
<evidence type="ECO:0000256" key="2">
    <source>
        <dbReference type="ARBA" id="ARBA00006840"/>
    </source>
</evidence>
<feature type="transmembrane region" description="Helical" evidence="7">
    <location>
        <begin position="98"/>
        <end position="120"/>
    </location>
</feature>
<dbReference type="CDD" id="cd03127">
    <property type="entry name" value="tetraspanin_LEL"/>
    <property type="match status" value="1"/>
</dbReference>
<evidence type="ECO:0000256" key="4">
    <source>
        <dbReference type="ARBA" id="ARBA00022989"/>
    </source>
</evidence>
<dbReference type="FunCoup" id="A0A7R8UW85">
    <property type="interactions" value="5"/>
</dbReference>
<dbReference type="PIRSF" id="PIRSF002419">
    <property type="entry name" value="Tetraspanin"/>
    <property type="match status" value="1"/>
</dbReference>
<accession>A0A7R8UW85</accession>
<dbReference type="PRINTS" id="PR00259">
    <property type="entry name" value="TMFOUR"/>
</dbReference>
<dbReference type="InParanoid" id="A0A7R8UW85"/>
<evidence type="ECO:0000313" key="8">
    <source>
        <dbReference type="EMBL" id="CAD7088267.1"/>
    </source>
</evidence>
<evidence type="ECO:0000313" key="9">
    <source>
        <dbReference type="Proteomes" id="UP000594454"/>
    </source>
</evidence>
<keyword evidence="9" id="KW-1185">Reference proteome</keyword>
<name>A0A7R8UW85_HERIL</name>
<reference evidence="8 9" key="1">
    <citation type="submission" date="2020-11" db="EMBL/GenBank/DDBJ databases">
        <authorList>
            <person name="Wallbank WR R."/>
            <person name="Pardo Diaz C."/>
            <person name="Kozak K."/>
            <person name="Martin S."/>
            <person name="Jiggins C."/>
            <person name="Moest M."/>
            <person name="Warren A I."/>
            <person name="Generalovic N T."/>
            <person name="Byers J.R.P. K."/>
            <person name="Montejo-Kovacevich G."/>
            <person name="Yen C E."/>
        </authorList>
    </citation>
    <scope>NUCLEOTIDE SEQUENCE [LARGE SCALE GENOMIC DNA]</scope>
</reference>
<dbReference type="OMA" id="YEFYIGI"/>
<feature type="disulfide bond" evidence="6">
    <location>
        <begin position="162"/>
        <end position="195"/>
    </location>
</feature>